<dbReference type="GO" id="GO:0005506">
    <property type="term" value="F:iron ion binding"/>
    <property type="evidence" value="ECO:0007669"/>
    <property type="project" value="InterPro"/>
</dbReference>
<dbReference type="Proteomes" id="UP000299290">
    <property type="component" value="Unassembled WGS sequence"/>
</dbReference>
<evidence type="ECO:0000313" key="2">
    <source>
        <dbReference type="Proteomes" id="UP000299290"/>
    </source>
</evidence>
<comment type="caution">
    <text evidence="1">The sequence shown here is derived from an EMBL/GenBank/DDBJ whole genome shotgun (WGS) entry which is preliminary data.</text>
</comment>
<dbReference type="Gene3D" id="1.10.630.10">
    <property type="entry name" value="Cytochrome P450"/>
    <property type="match status" value="1"/>
</dbReference>
<name>A0A4D4JRZ3_9ACTN</name>
<sequence length="75" mass="8178">MHGRHPSRRPASLSVTASTTAWAPQLARLEARVALHTLLTRVAHLGLAVPADSRDWFPAGMVRGVLSLPVRYRLG</sequence>
<organism evidence="1 2">
    <name type="scientific">Streptomyces antimycoticus</name>
    <dbReference type="NCBI Taxonomy" id="68175"/>
    <lineage>
        <taxon>Bacteria</taxon>
        <taxon>Bacillati</taxon>
        <taxon>Actinomycetota</taxon>
        <taxon>Actinomycetes</taxon>
        <taxon>Kitasatosporales</taxon>
        <taxon>Streptomycetaceae</taxon>
        <taxon>Streptomyces</taxon>
        <taxon>Streptomyces violaceusniger group</taxon>
    </lineage>
</organism>
<proteinExistence type="predicted"/>
<dbReference type="InterPro" id="IPR036396">
    <property type="entry name" value="Cyt_P450_sf"/>
</dbReference>
<gene>
    <name evidence="1" type="ORF">SANT12839_003370</name>
</gene>
<dbReference type="GO" id="GO:0020037">
    <property type="term" value="F:heme binding"/>
    <property type="evidence" value="ECO:0007669"/>
    <property type="project" value="InterPro"/>
</dbReference>
<reference evidence="1 2" key="1">
    <citation type="journal article" date="2020" name="Int. J. Syst. Evol. Microbiol.">
        <title>Reclassification of Streptomyces castelarensis and Streptomyces sporoclivatus as later heterotypic synonyms of Streptomyces antimycoticus.</title>
        <authorList>
            <person name="Komaki H."/>
            <person name="Tamura T."/>
        </authorList>
    </citation>
    <scope>NUCLEOTIDE SEQUENCE [LARGE SCALE GENOMIC DNA]</scope>
    <source>
        <strain evidence="1 2">NBRC 12839</strain>
    </source>
</reference>
<dbReference type="GO" id="GO:0004497">
    <property type="term" value="F:monooxygenase activity"/>
    <property type="evidence" value="ECO:0007669"/>
    <property type="project" value="InterPro"/>
</dbReference>
<evidence type="ECO:0000313" key="1">
    <source>
        <dbReference type="EMBL" id="GDY39455.1"/>
    </source>
</evidence>
<dbReference type="RefSeq" id="WP_165449108.1">
    <property type="nucleotide sequence ID" value="NZ_BJHV01000001.1"/>
</dbReference>
<dbReference type="GO" id="GO:0016705">
    <property type="term" value="F:oxidoreductase activity, acting on paired donors, with incorporation or reduction of molecular oxygen"/>
    <property type="evidence" value="ECO:0007669"/>
    <property type="project" value="InterPro"/>
</dbReference>
<dbReference type="AlphaFoldDB" id="A0A4D4JRZ3"/>
<accession>A0A4D4JRZ3</accession>
<dbReference type="SUPFAM" id="SSF48264">
    <property type="entry name" value="Cytochrome P450"/>
    <property type="match status" value="1"/>
</dbReference>
<dbReference type="EMBL" id="BJHV01000001">
    <property type="protein sequence ID" value="GDY39455.1"/>
    <property type="molecule type" value="Genomic_DNA"/>
</dbReference>
<protein>
    <submittedName>
        <fullName evidence="1">Uncharacterized protein</fullName>
    </submittedName>
</protein>
<keyword evidence="2" id="KW-1185">Reference proteome</keyword>